<reference evidence="4" key="1">
    <citation type="submission" date="2017-02" db="EMBL/GenBank/DDBJ databases">
        <title>Tessaracoccus aquaemaris sp. nov., isolated from the intestine of a Korean rockfish, Sebastes schlegelii, in a marine aquaculture pond.</title>
        <authorList>
            <person name="Tak E.J."/>
            <person name="Bae J.-W."/>
        </authorList>
    </citation>
    <scope>NUCLEOTIDE SEQUENCE [LARGE SCALE GENOMIC DNA]</scope>
    <source>
        <strain evidence="4">NSG39</strain>
    </source>
</reference>
<name>A0A1Q2CKK4_9ACTN</name>
<evidence type="ECO:0000256" key="1">
    <source>
        <dbReference type="SAM" id="Phobius"/>
    </source>
</evidence>
<keyword evidence="1" id="KW-1133">Transmembrane helix</keyword>
<feature type="transmembrane region" description="Helical" evidence="1">
    <location>
        <begin position="59"/>
        <end position="81"/>
    </location>
</feature>
<dbReference type="Proteomes" id="UP000188145">
    <property type="component" value="Chromosome"/>
</dbReference>
<feature type="transmembrane region" description="Helical" evidence="1">
    <location>
        <begin position="27"/>
        <end position="47"/>
    </location>
</feature>
<dbReference type="STRING" id="1332264.BW730_02930"/>
<keyword evidence="1" id="KW-0472">Membrane</keyword>
<dbReference type="KEGG" id="tes:BW730_02930"/>
<keyword evidence="1" id="KW-0812">Transmembrane</keyword>
<dbReference type="OrthoDB" id="3824918at2"/>
<gene>
    <name evidence="3" type="ORF">BW730_02930</name>
</gene>
<feature type="domain" description="Low molecular weight protein antigen 6 PH" evidence="2">
    <location>
        <begin position="83"/>
        <end position="125"/>
    </location>
</feature>
<organism evidence="3 4">
    <name type="scientific">Tessaracoccus aquimaris</name>
    <dbReference type="NCBI Taxonomy" id="1332264"/>
    <lineage>
        <taxon>Bacteria</taxon>
        <taxon>Bacillati</taxon>
        <taxon>Actinomycetota</taxon>
        <taxon>Actinomycetes</taxon>
        <taxon>Propionibacteriales</taxon>
        <taxon>Propionibacteriaceae</taxon>
        <taxon>Tessaracoccus</taxon>
    </lineage>
</organism>
<evidence type="ECO:0000313" key="3">
    <source>
        <dbReference type="EMBL" id="AQP46644.1"/>
    </source>
</evidence>
<protein>
    <recommendedName>
        <fullName evidence="2">Low molecular weight protein antigen 6 PH domain-containing protein</fullName>
    </recommendedName>
</protein>
<evidence type="ECO:0000259" key="2">
    <source>
        <dbReference type="Pfam" id="PF10756"/>
    </source>
</evidence>
<accession>A0A1Q2CKK4</accession>
<dbReference type="AlphaFoldDB" id="A0A1Q2CKK4"/>
<proteinExistence type="predicted"/>
<keyword evidence="4" id="KW-1185">Reference proteome</keyword>
<dbReference type="InterPro" id="IPR019692">
    <property type="entry name" value="CFP-6_PH"/>
</dbReference>
<evidence type="ECO:0000313" key="4">
    <source>
        <dbReference type="Proteomes" id="UP000188145"/>
    </source>
</evidence>
<dbReference type="RefSeq" id="WP_077684950.1">
    <property type="nucleotide sequence ID" value="NZ_CP019606.1"/>
</dbReference>
<dbReference type="EMBL" id="CP019606">
    <property type="protein sequence ID" value="AQP46644.1"/>
    <property type="molecule type" value="Genomic_DNA"/>
</dbReference>
<sequence>MQAVTEEQSAPTPSEVPERLAYTSPPALMTAVVLSIVLLSFSMFGWWALGKEIRNQVTWLQAATLLFFVFVMIGVMLSVGYSRLWANEQGITVRNGPILRKYPIDKIAGVRLRKGDPWSSLLLKGEGELKRKPVLAIQSLEGEAGERKLIELRRWLVEHGATSRDVVIREEDEPPLDED</sequence>
<dbReference type="Pfam" id="PF10756">
    <property type="entry name" value="bPH_6"/>
    <property type="match status" value="1"/>
</dbReference>